<dbReference type="AlphaFoldDB" id="Q54FB2"/>
<dbReference type="RefSeq" id="XP_635425.1">
    <property type="nucleotide sequence ID" value="XM_630333.1"/>
</dbReference>
<evidence type="ECO:0000256" key="1">
    <source>
        <dbReference type="ARBA" id="ARBA00022723"/>
    </source>
</evidence>
<dbReference type="InParanoid" id="Q54FB2"/>
<dbReference type="FunCoup" id="Q54FB2">
    <property type="interactions" value="2"/>
</dbReference>
<evidence type="ECO:0000256" key="3">
    <source>
        <dbReference type="ARBA" id="ARBA00022833"/>
    </source>
</evidence>
<keyword evidence="1" id="KW-0479">Metal-binding</keyword>
<dbReference type="STRING" id="44689.Q54FB2"/>
<organism evidence="5 6">
    <name type="scientific">Dictyostelium discoideum</name>
    <name type="common">Social amoeba</name>
    <dbReference type="NCBI Taxonomy" id="44689"/>
    <lineage>
        <taxon>Eukaryota</taxon>
        <taxon>Amoebozoa</taxon>
        <taxon>Evosea</taxon>
        <taxon>Eumycetozoa</taxon>
        <taxon>Dictyostelia</taxon>
        <taxon>Dictyosteliales</taxon>
        <taxon>Dictyosteliaceae</taxon>
        <taxon>Dictyostelium</taxon>
    </lineage>
</organism>
<evidence type="ECO:0000256" key="2">
    <source>
        <dbReference type="ARBA" id="ARBA00022771"/>
    </source>
</evidence>
<accession>Q54FB2</accession>
<gene>
    <name evidence="5" type="ORF">DDB_G0291035</name>
</gene>
<proteinExistence type="predicted"/>
<dbReference type="GeneID" id="8627926"/>
<evidence type="ECO:0000313" key="6">
    <source>
        <dbReference type="Proteomes" id="UP000002195"/>
    </source>
</evidence>
<keyword evidence="6" id="KW-1185">Reference proteome</keyword>
<dbReference type="SUPFAM" id="SSF57850">
    <property type="entry name" value="RING/U-box"/>
    <property type="match status" value="1"/>
</dbReference>
<dbReference type="VEuPathDB" id="AmoebaDB:DDB_G0291035"/>
<protein>
    <recommendedName>
        <fullName evidence="4">E3 ubiquitin-protein ligase Sina-like RING finger domain-containing protein</fullName>
    </recommendedName>
</protein>
<keyword evidence="3" id="KW-0862">Zinc</keyword>
<dbReference type="EMBL" id="AAFI02000174">
    <property type="protein sequence ID" value="EAL61948.1"/>
    <property type="molecule type" value="Genomic_DNA"/>
</dbReference>
<dbReference type="HOGENOM" id="CLU_2150619_0_0_1"/>
<reference evidence="5 6" key="1">
    <citation type="journal article" date="2005" name="Nature">
        <title>The genome of the social amoeba Dictyostelium discoideum.</title>
        <authorList>
            <consortium name="The Dictyostelium discoideum Sequencing Consortium"/>
            <person name="Eichinger L."/>
            <person name="Pachebat J.A."/>
            <person name="Glockner G."/>
            <person name="Rajandream M.A."/>
            <person name="Sucgang R."/>
            <person name="Berriman M."/>
            <person name="Song J."/>
            <person name="Olsen R."/>
            <person name="Szafranski K."/>
            <person name="Xu Q."/>
            <person name="Tunggal B."/>
            <person name="Kummerfeld S."/>
            <person name="Madera M."/>
            <person name="Konfortov B.A."/>
            <person name="Rivero F."/>
            <person name="Bankier A.T."/>
            <person name="Lehmann R."/>
            <person name="Hamlin N."/>
            <person name="Davies R."/>
            <person name="Gaudet P."/>
            <person name="Fey P."/>
            <person name="Pilcher K."/>
            <person name="Chen G."/>
            <person name="Saunders D."/>
            <person name="Sodergren E."/>
            <person name="Davis P."/>
            <person name="Kerhornou A."/>
            <person name="Nie X."/>
            <person name="Hall N."/>
            <person name="Anjard C."/>
            <person name="Hemphill L."/>
            <person name="Bason N."/>
            <person name="Farbrother P."/>
            <person name="Desany B."/>
            <person name="Just E."/>
            <person name="Morio T."/>
            <person name="Rost R."/>
            <person name="Churcher C."/>
            <person name="Cooper J."/>
            <person name="Haydock S."/>
            <person name="van Driessche N."/>
            <person name="Cronin A."/>
            <person name="Goodhead I."/>
            <person name="Muzny D."/>
            <person name="Mourier T."/>
            <person name="Pain A."/>
            <person name="Lu M."/>
            <person name="Harper D."/>
            <person name="Lindsay R."/>
            <person name="Hauser H."/>
            <person name="James K."/>
            <person name="Quiles M."/>
            <person name="Madan Babu M."/>
            <person name="Saito T."/>
            <person name="Buchrieser C."/>
            <person name="Wardroper A."/>
            <person name="Felder M."/>
            <person name="Thangavelu M."/>
            <person name="Johnson D."/>
            <person name="Knights A."/>
            <person name="Loulseged H."/>
            <person name="Mungall K."/>
            <person name="Oliver K."/>
            <person name="Price C."/>
            <person name="Quail M.A."/>
            <person name="Urushihara H."/>
            <person name="Hernandez J."/>
            <person name="Rabbinowitsch E."/>
            <person name="Steffen D."/>
            <person name="Sanders M."/>
            <person name="Ma J."/>
            <person name="Kohara Y."/>
            <person name="Sharp S."/>
            <person name="Simmonds M."/>
            <person name="Spiegler S."/>
            <person name="Tivey A."/>
            <person name="Sugano S."/>
            <person name="White B."/>
            <person name="Walker D."/>
            <person name="Woodward J."/>
            <person name="Winckler T."/>
            <person name="Tanaka Y."/>
            <person name="Shaulsky G."/>
            <person name="Schleicher M."/>
            <person name="Weinstock G."/>
            <person name="Rosenthal A."/>
            <person name="Cox E.C."/>
            <person name="Chisholm R.L."/>
            <person name="Gibbs R."/>
            <person name="Loomis W.F."/>
            <person name="Platzer M."/>
            <person name="Kay R.R."/>
            <person name="Williams J."/>
            <person name="Dear P.H."/>
            <person name="Noegel A.A."/>
            <person name="Barrell B."/>
            <person name="Kuspa A."/>
        </authorList>
    </citation>
    <scope>NUCLEOTIDE SEQUENCE [LARGE SCALE GENOMIC DNA]</scope>
    <source>
        <strain evidence="5 6">AX4</strain>
    </source>
</reference>
<dbReference type="PaxDb" id="44689-DDB0189266"/>
<dbReference type="InterPro" id="IPR013083">
    <property type="entry name" value="Znf_RING/FYVE/PHD"/>
</dbReference>
<name>Q54FB2_DICDI</name>
<dbReference type="Proteomes" id="UP000002195">
    <property type="component" value="Unassembled WGS sequence"/>
</dbReference>
<comment type="caution">
    <text evidence="5">The sequence shown here is derived from an EMBL/GenBank/DDBJ whole genome shotgun (WGS) entry which is preliminary data.</text>
</comment>
<evidence type="ECO:0000259" key="4">
    <source>
        <dbReference type="Pfam" id="PF21362"/>
    </source>
</evidence>
<evidence type="ECO:0000313" key="5">
    <source>
        <dbReference type="EMBL" id="EAL61948.1"/>
    </source>
</evidence>
<dbReference type="SMR" id="Q54FB2"/>
<dbReference type="GO" id="GO:0008270">
    <property type="term" value="F:zinc ion binding"/>
    <property type="evidence" value="ECO:0007669"/>
    <property type="project" value="UniProtKB-KW"/>
</dbReference>
<sequence>MSIIDIKFTINDFLLNQESLQNNNKYSCPICCEFIYKKSIYQCKSGHFACQGCWETSLKNKKECMICRIKVNLINDLSRCLVIEQFFSKEECFWCDKIVRLKSLQEHEYQWL</sequence>
<feature type="domain" description="E3 ubiquitin-protein ligase Sina-like RING finger" evidence="4">
    <location>
        <begin position="28"/>
        <end position="67"/>
    </location>
</feature>
<dbReference type="Gene3D" id="3.30.40.10">
    <property type="entry name" value="Zinc/RING finger domain, C3HC4 (zinc finger)"/>
    <property type="match status" value="1"/>
</dbReference>
<dbReference type="InterPro" id="IPR049548">
    <property type="entry name" value="Sina-like_RING"/>
</dbReference>
<keyword evidence="2" id="KW-0863">Zinc-finger</keyword>
<dbReference type="KEGG" id="ddi:DDB_G0291035"/>
<dbReference type="Pfam" id="PF21362">
    <property type="entry name" value="Sina_RING"/>
    <property type="match status" value="1"/>
</dbReference>